<dbReference type="InterPro" id="IPR043128">
    <property type="entry name" value="Rev_trsase/Diguanyl_cyclase"/>
</dbReference>
<sequence>MMMSIFGDQNFLSLLCYLDDVLVFALDEQLALQRLEMVFERLKAHNLSQKKYHFMMPSMRFLGHIVSKDGVSTDPEKYIKGCSHLGKPLFDLTLGIKKLRHGKGRKKPKADRQLTSADWTPECREAFNLLKQALLEKVTLAHPDFSKLFLLSVDTSSNGLGAVLSQVGEGEDVARPVAFTSRSLNYAQSRYPAHRLEFLTLKWAVCDKFSHWLWRQSFTVWTDNNPLTYILTKPKLDACEQRWVAKLAPYNFDIRYIPGPRNVVADSLSREPFVQPSVFH</sequence>
<evidence type="ECO:0000313" key="3">
    <source>
        <dbReference type="Proteomes" id="UP001221898"/>
    </source>
</evidence>
<accession>A0AAD7RQ04</accession>
<comment type="caution">
    <text evidence="2">The sequence shown here is derived from an EMBL/GenBank/DDBJ whole genome shotgun (WGS) entry which is preliminary data.</text>
</comment>
<reference evidence="2" key="1">
    <citation type="journal article" date="2023" name="Science">
        <title>Genome structures resolve the early diversification of teleost fishes.</title>
        <authorList>
            <person name="Parey E."/>
            <person name="Louis A."/>
            <person name="Montfort J."/>
            <person name="Bouchez O."/>
            <person name="Roques C."/>
            <person name="Iampietro C."/>
            <person name="Lluch J."/>
            <person name="Castinel A."/>
            <person name="Donnadieu C."/>
            <person name="Desvignes T."/>
            <person name="Floi Bucao C."/>
            <person name="Jouanno E."/>
            <person name="Wen M."/>
            <person name="Mejri S."/>
            <person name="Dirks R."/>
            <person name="Jansen H."/>
            <person name="Henkel C."/>
            <person name="Chen W.J."/>
            <person name="Zahm M."/>
            <person name="Cabau C."/>
            <person name="Klopp C."/>
            <person name="Thompson A.W."/>
            <person name="Robinson-Rechavi M."/>
            <person name="Braasch I."/>
            <person name="Lecointre G."/>
            <person name="Bobe J."/>
            <person name="Postlethwait J.H."/>
            <person name="Berthelot C."/>
            <person name="Roest Crollius H."/>
            <person name="Guiguen Y."/>
        </authorList>
    </citation>
    <scope>NUCLEOTIDE SEQUENCE</scope>
    <source>
        <strain evidence="2">NC1722</strain>
    </source>
</reference>
<dbReference type="InterPro" id="IPR041577">
    <property type="entry name" value="RT_RNaseH_2"/>
</dbReference>
<dbReference type="CDD" id="cd09274">
    <property type="entry name" value="RNase_HI_RT_Ty3"/>
    <property type="match status" value="1"/>
</dbReference>
<dbReference type="InterPro" id="IPR043502">
    <property type="entry name" value="DNA/RNA_pol_sf"/>
</dbReference>
<dbReference type="EMBL" id="JAINUG010000199">
    <property type="protein sequence ID" value="KAJ8388187.1"/>
    <property type="molecule type" value="Genomic_DNA"/>
</dbReference>
<dbReference type="PANTHER" id="PTHR34072">
    <property type="entry name" value="ENZYMATIC POLYPROTEIN-RELATED"/>
    <property type="match status" value="1"/>
</dbReference>
<dbReference type="Proteomes" id="UP001221898">
    <property type="component" value="Unassembled WGS sequence"/>
</dbReference>
<dbReference type="SUPFAM" id="SSF56672">
    <property type="entry name" value="DNA/RNA polymerases"/>
    <property type="match status" value="1"/>
</dbReference>
<proteinExistence type="predicted"/>
<evidence type="ECO:0000313" key="2">
    <source>
        <dbReference type="EMBL" id="KAJ8388187.1"/>
    </source>
</evidence>
<dbReference type="AlphaFoldDB" id="A0AAD7RQ04"/>
<evidence type="ECO:0000259" key="1">
    <source>
        <dbReference type="Pfam" id="PF17919"/>
    </source>
</evidence>
<dbReference type="Gene3D" id="3.30.70.270">
    <property type="match status" value="2"/>
</dbReference>
<dbReference type="FunFam" id="3.10.20.370:FF:000001">
    <property type="entry name" value="Retrovirus-related Pol polyprotein from transposon 17.6-like protein"/>
    <property type="match status" value="1"/>
</dbReference>
<feature type="domain" description="Reverse transcriptase/retrotransposon-derived protein RNase H-like" evidence="1">
    <location>
        <begin position="119"/>
        <end position="220"/>
    </location>
</feature>
<name>A0AAD7RQ04_9TELE</name>
<keyword evidence="3" id="KW-1185">Reference proteome</keyword>
<dbReference type="PANTHER" id="PTHR34072:SF49">
    <property type="entry name" value="RIBONUCLEASE H"/>
    <property type="match status" value="1"/>
</dbReference>
<dbReference type="Pfam" id="PF17919">
    <property type="entry name" value="RT_RNaseH_2"/>
    <property type="match status" value="1"/>
</dbReference>
<gene>
    <name evidence="2" type="ORF">AAFF_G00136530</name>
</gene>
<protein>
    <recommendedName>
        <fullName evidence="1">Reverse transcriptase/retrotransposon-derived protein RNase H-like domain-containing protein</fullName>
    </recommendedName>
</protein>
<dbReference type="Gene3D" id="3.10.20.370">
    <property type="match status" value="1"/>
</dbReference>
<organism evidence="2 3">
    <name type="scientific">Aldrovandia affinis</name>
    <dbReference type="NCBI Taxonomy" id="143900"/>
    <lineage>
        <taxon>Eukaryota</taxon>
        <taxon>Metazoa</taxon>
        <taxon>Chordata</taxon>
        <taxon>Craniata</taxon>
        <taxon>Vertebrata</taxon>
        <taxon>Euteleostomi</taxon>
        <taxon>Actinopterygii</taxon>
        <taxon>Neopterygii</taxon>
        <taxon>Teleostei</taxon>
        <taxon>Notacanthiformes</taxon>
        <taxon>Halosauridae</taxon>
        <taxon>Aldrovandia</taxon>
    </lineage>
</organism>